<organism evidence="5 6">
    <name type="scientific">Undibacterium pigrum</name>
    <dbReference type="NCBI Taxonomy" id="401470"/>
    <lineage>
        <taxon>Bacteria</taxon>
        <taxon>Pseudomonadati</taxon>
        <taxon>Pseudomonadota</taxon>
        <taxon>Betaproteobacteria</taxon>
        <taxon>Burkholderiales</taxon>
        <taxon>Oxalobacteraceae</taxon>
        <taxon>Undibacterium</taxon>
    </lineage>
</organism>
<keyword evidence="6" id="KW-1185">Reference proteome</keyword>
<dbReference type="InterPro" id="IPR009057">
    <property type="entry name" value="Homeodomain-like_sf"/>
</dbReference>
<dbReference type="GO" id="GO:0000976">
    <property type="term" value="F:transcription cis-regulatory region binding"/>
    <property type="evidence" value="ECO:0007669"/>
    <property type="project" value="TreeGrafter"/>
</dbReference>
<name>A0A318IR60_9BURK</name>
<dbReference type="SUPFAM" id="SSF46689">
    <property type="entry name" value="Homeodomain-like"/>
    <property type="match status" value="1"/>
</dbReference>
<evidence type="ECO:0000313" key="5">
    <source>
        <dbReference type="EMBL" id="PXX37979.1"/>
    </source>
</evidence>
<keyword evidence="2" id="KW-0238">DNA-binding</keyword>
<evidence type="ECO:0000256" key="3">
    <source>
        <dbReference type="ARBA" id="ARBA00023163"/>
    </source>
</evidence>
<evidence type="ECO:0000256" key="1">
    <source>
        <dbReference type="ARBA" id="ARBA00023015"/>
    </source>
</evidence>
<feature type="domain" description="HTH araC/xylS-type" evidence="4">
    <location>
        <begin position="240"/>
        <end position="337"/>
    </location>
</feature>
<protein>
    <submittedName>
        <fullName evidence="5">AraC family transcriptional regulator</fullName>
    </submittedName>
</protein>
<accession>A0A318IR60</accession>
<comment type="caution">
    <text evidence="5">The sequence shown here is derived from an EMBL/GenBank/DDBJ whole genome shotgun (WGS) entry which is preliminary data.</text>
</comment>
<reference evidence="5 6" key="1">
    <citation type="submission" date="2018-05" db="EMBL/GenBank/DDBJ databases">
        <title>Genomic Encyclopedia of Type Strains, Phase IV (KMG-IV): sequencing the most valuable type-strain genomes for metagenomic binning, comparative biology and taxonomic classification.</title>
        <authorList>
            <person name="Goeker M."/>
        </authorList>
    </citation>
    <scope>NUCLEOTIDE SEQUENCE [LARGE SCALE GENOMIC DNA]</scope>
    <source>
        <strain evidence="5 6">DSM 19792</strain>
    </source>
</reference>
<proteinExistence type="predicted"/>
<dbReference type="Pfam" id="PF12625">
    <property type="entry name" value="Arabinose_bd"/>
    <property type="match status" value="1"/>
</dbReference>
<gene>
    <name evidence="5" type="ORF">DFR42_11353</name>
</gene>
<dbReference type="AlphaFoldDB" id="A0A318IR60"/>
<dbReference type="GO" id="GO:0005829">
    <property type="term" value="C:cytosol"/>
    <property type="evidence" value="ECO:0007669"/>
    <property type="project" value="TreeGrafter"/>
</dbReference>
<sequence>MRFHQVADTCLPAQYHAAQILAYTRSREVDDAFILRGSALDAGSITQGQCHISPQQYLLLLGNALQALRSADSSFMLGQQMLPGHFGSVSHALLQAQNLRQTLDILCLHSTRLCPLLKPRYSVGQDFSILYWMDSYGAPSLRPAIVEMHMTAVVAMCRWLSGRRLPWRFCFNRSTARHTEQHEVHLGGELRFNCHLDAMLIPTEYLDLPWPRGNALAADVALQQAQQDARAADETPGLLDAVYDYLLTNIRCTPSLEQLAAAFAVSPASMKRYLARHGTHFQAELDQVRTHVALYLFQSRQYDNEAVAQHLGFHDANNFRRSFKRWTGLTPSSLKENLMQDFPGLNFSVGIQA</sequence>
<dbReference type="InterPro" id="IPR032687">
    <property type="entry name" value="AraC-type_N"/>
</dbReference>
<dbReference type="EMBL" id="QJKB01000013">
    <property type="protein sequence ID" value="PXX37979.1"/>
    <property type="molecule type" value="Genomic_DNA"/>
</dbReference>
<dbReference type="SMART" id="SM00342">
    <property type="entry name" value="HTH_ARAC"/>
    <property type="match status" value="1"/>
</dbReference>
<dbReference type="Proteomes" id="UP000247792">
    <property type="component" value="Unassembled WGS sequence"/>
</dbReference>
<keyword evidence="1" id="KW-0805">Transcription regulation</keyword>
<evidence type="ECO:0000313" key="6">
    <source>
        <dbReference type="Proteomes" id="UP000247792"/>
    </source>
</evidence>
<dbReference type="OrthoDB" id="6506763at2"/>
<dbReference type="RefSeq" id="WP_110257783.1">
    <property type="nucleotide sequence ID" value="NZ_QJKB01000013.1"/>
</dbReference>
<keyword evidence="3" id="KW-0804">Transcription</keyword>
<dbReference type="InterPro" id="IPR018060">
    <property type="entry name" value="HTH_AraC"/>
</dbReference>
<dbReference type="GO" id="GO:0003700">
    <property type="term" value="F:DNA-binding transcription factor activity"/>
    <property type="evidence" value="ECO:0007669"/>
    <property type="project" value="InterPro"/>
</dbReference>
<dbReference type="Gene3D" id="1.10.10.60">
    <property type="entry name" value="Homeodomain-like"/>
    <property type="match status" value="1"/>
</dbReference>
<evidence type="ECO:0000256" key="2">
    <source>
        <dbReference type="ARBA" id="ARBA00023125"/>
    </source>
</evidence>
<dbReference type="Pfam" id="PF12833">
    <property type="entry name" value="HTH_18"/>
    <property type="match status" value="1"/>
</dbReference>
<dbReference type="PANTHER" id="PTHR47894:SF1">
    <property type="entry name" value="HTH-TYPE TRANSCRIPTIONAL REGULATOR VQSM"/>
    <property type="match status" value="1"/>
</dbReference>
<evidence type="ECO:0000259" key="4">
    <source>
        <dbReference type="PROSITE" id="PS01124"/>
    </source>
</evidence>
<dbReference type="PANTHER" id="PTHR47894">
    <property type="entry name" value="HTH-TYPE TRANSCRIPTIONAL REGULATOR GADX"/>
    <property type="match status" value="1"/>
</dbReference>
<dbReference type="PROSITE" id="PS01124">
    <property type="entry name" value="HTH_ARAC_FAMILY_2"/>
    <property type="match status" value="1"/>
</dbReference>